<dbReference type="RefSeq" id="WP_317491363.1">
    <property type="nucleotide sequence ID" value="NZ_CP136051.1"/>
</dbReference>
<evidence type="ECO:0000313" key="3">
    <source>
        <dbReference type="Proteomes" id="UP001302349"/>
    </source>
</evidence>
<gene>
    <name evidence="2" type="ORF">RT717_08785</name>
</gene>
<dbReference type="Proteomes" id="UP001302349">
    <property type="component" value="Chromosome"/>
</dbReference>
<feature type="chain" id="PRO_5046842017" description="DUF4251 domain-containing protein" evidence="1">
    <location>
        <begin position="21"/>
        <end position="201"/>
    </location>
</feature>
<keyword evidence="3" id="KW-1185">Reference proteome</keyword>
<sequence>MKKIYILALIILVVGLKASAQNDFSASTATAKNEYKAGNLEEARFALQQSLAEVDKEIGKEILGVLPKSIAGFSFVQANDNVSGNSSSFGGLFVHRDYGDTTKSVAIDLMDNSPMLAGINSLLAMPMIMNSSDGSQKVIKVSGYKALLQRKDATQAVGGYTLQIPFNQSLFTVDFDGAFTESEVTSAANSMPISEVAKLTY</sequence>
<evidence type="ECO:0000256" key="1">
    <source>
        <dbReference type="SAM" id="SignalP"/>
    </source>
</evidence>
<evidence type="ECO:0000313" key="2">
    <source>
        <dbReference type="EMBL" id="WOK08730.1"/>
    </source>
</evidence>
<name>A0ABZ0IUK5_9BACT</name>
<reference evidence="2 3" key="1">
    <citation type="journal article" date="2023" name="Microbiol. Resour. Announc.">
        <title>Complete Genome Sequence of Imperialibacter roseus strain P4T.</title>
        <authorList>
            <person name="Tizabi D.R."/>
            <person name="Bachvaroff T."/>
            <person name="Hill R.T."/>
        </authorList>
    </citation>
    <scope>NUCLEOTIDE SEQUENCE [LARGE SCALE GENOMIC DNA]</scope>
    <source>
        <strain evidence="2 3">P4T</strain>
    </source>
</reference>
<keyword evidence="1" id="KW-0732">Signal</keyword>
<proteinExistence type="predicted"/>
<evidence type="ECO:0008006" key="4">
    <source>
        <dbReference type="Google" id="ProtNLM"/>
    </source>
</evidence>
<accession>A0ABZ0IUK5</accession>
<dbReference type="EMBL" id="CP136051">
    <property type="protein sequence ID" value="WOK08730.1"/>
    <property type="molecule type" value="Genomic_DNA"/>
</dbReference>
<feature type="signal peptide" evidence="1">
    <location>
        <begin position="1"/>
        <end position="20"/>
    </location>
</feature>
<protein>
    <recommendedName>
        <fullName evidence="4">DUF4251 domain-containing protein</fullName>
    </recommendedName>
</protein>
<organism evidence="2 3">
    <name type="scientific">Imperialibacter roseus</name>
    <dbReference type="NCBI Taxonomy" id="1324217"/>
    <lineage>
        <taxon>Bacteria</taxon>
        <taxon>Pseudomonadati</taxon>
        <taxon>Bacteroidota</taxon>
        <taxon>Cytophagia</taxon>
        <taxon>Cytophagales</taxon>
        <taxon>Flammeovirgaceae</taxon>
        <taxon>Imperialibacter</taxon>
    </lineage>
</organism>